<comment type="caution">
    <text evidence="1">The sequence shown here is derived from an EMBL/GenBank/DDBJ whole genome shotgun (WGS) entry which is preliminary data.</text>
</comment>
<reference evidence="1" key="2">
    <citation type="submission" date="2020-09" db="EMBL/GenBank/DDBJ databases">
        <authorList>
            <person name="Sun Q."/>
            <person name="Zhou Y."/>
        </authorList>
    </citation>
    <scope>NUCLEOTIDE SEQUENCE</scope>
    <source>
        <strain evidence="1">CGMCC 1.12813</strain>
    </source>
</reference>
<gene>
    <name evidence="1" type="ORF">GCM10010979_04470</name>
</gene>
<evidence type="ECO:0000313" key="2">
    <source>
        <dbReference type="Proteomes" id="UP000606922"/>
    </source>
</evidence>
<evidence type="ECO:0000313" key="1">
    <source>
        <dbReference type="EMBL" id="GGA93024.1"/>
    </source>
</evidence>
<reference evidence="1" key="1">
    <citation type="journal article" date="2014" name="Int. J. Syst. Evol. Microbiol.">
        <title>Complete genome sequence of Corynebacterium casei LMG S-19264T (=DSM 44701T), isolated from a smear-ripened cheese.</title>
        <authorList>
            <consortium name="US DOE Joint Genome Institute (JGI-PGF)"/>
            <person name="Walter F."/>
            <person name="Albersmeier A."/>
            <person name="Kalinowski J."/>
            <person name="Ruckert C."/>
        </authorList>
    </citation>
    <scope>NUCLEOTIDE SEQUENCE</scope>
    <source>
        <strain evidence="1">CGMCC 1.12813</strain>
    </source>
</reference>
<name>A0A916SC03_9MICO</name>
<proteinExistence type="predicted"/>
<dbReference type="EMBL" id="BMGB01000001">
    <property type="protein sequence ID" value="GGA93024.1"/>
    <property type="molecule type" value="Genomic_DNA"/>
</dbReference>
<sequence length="337" mass="36807">MQWSKMTGRRVQFWRINDGPGAALSFKFPAKKVVTALKRAELVSGARYFQCVDGVNLLAEARLIPGKRPGLALYNRRSVNLPRQEQDGVISDLNLPRRGTLAEATFVTFFPRNIVGVLYNYQGPAASRLPEYLNAKLGVDISISPVFRSDAFDVLSRMDLSKLSISIEADQAHLLSGSSSGSGSGEATSTGLARIVDDAANYSQGGVIEITMSVGRRGLIEERHAIRERIHATAMSLARGTGLEYFNKAKAEGRDPSSGDSVSVDLIRDRLVHSVTVDEETRGSVEVLTEAAFASINSAWSESRSFLESEFDEVDSQAEPGYVGGWVSTRRQDEDLE</sequence>
<accession>A0A916SC03</accession>
<dbReference type="Proteomes" id="UP000606922">
    <property type="component" value="Unassembled WGS sequence"/>
</dbReference>
<protein>
    <submittedName>
        <fullName evidence="1">Uncharacterized protein</fullName>
    </submittedName>
</protein>
<dbReference type="AlphaFoldDB" id="A0A916SC03"/>
<keyword evidence="2" id="KW-1185">Reference proteome</keyword>
<organism evidence="1 2">
    <name type="scientific">Conyzicola nivalis</name>
    <dbReference type="NCBI Taxonomy" id="1477021"/>
    <lineage>
        <taxon>Bacteria</taxon>
        <taxon>Bacillati</taxon>
        <taxon>Actinomycetota</taxon>
        <taxon>Actinomycetes</taxon>
        <taxon>Micrococcales</taxon>
        <taxon>Microbacteriaceae</taxon>
        <taxon>Conyzicola</taxon>
    </lineage>
</organism>
<dbReference type="RefSeq" id="WP_229732960.1">
    <property type="nucleotide sequence ID" value="NZ_BMGB01000001.1"/>
</dbReference>